<organism evidence="2 3">
    <name type="scientific">Phyllosticta citriasiana</name>
    <dbReference type="NCBI Taxonomy" id="595635"/>
    <lineage>
        <taxon>Eukaryota</taxon>
        <taxon>Fungi</taxon>
        <taxon>Dikarya</taxon>
        <taxon>Ascomycota</taxon>
        <taxon>Pezizomycotina</taxon>
        <taxon>Dothideomycetes</taxon>
        <taxon>Dothideomycetes incertae sedis</taxon>
        <taxon>Botryosphaeriales</taxon>
        <taxon>Phyllostictaceae</taxon>
        <taxon>Phyllosticta</taxon>
    </lineage>
</organism>
<keyword evidence="3" id="KW-1185">Reference proteome</keyword>
<sequence length="230" mass="24818">MEDLCAGGCRASIAAAWVWRRRQAGSLRAGFERVSRLTAFGTYGSRQASKLSDCLTRRQQGEREREEDGGQCSIFSSPSSTLEKKTSVFHTTTTTHPSQPASQPVSQSSCTSNTSASSYACVAAAAAYLLPTCTSPPPPPPRRSIAHGESDTQALNDELDEGGSRTYTSFTCVERTVAMFLSQTSGLRWCICALTRAVRKSGTRGRPDGRTDGQTCLDGWMDGWMANQVP</sequence>
<evidence type="ECO:0000313" key="2">
    <source>
        <dbReference type="EMBL" id="KAK7514766.1"/>
    </source>
</evidence>
<reference evidence="2 3" key="1">
    <citation type="submission" date="2024-04" db="EMBL/GenBank/DDBJ databases">
        <title>Phyllosticta paracitricarpa is synonymous to the EU quarantine fungus P. citricarpa based on phylogenomic analyses.</title>
        <authorList>
            <consortium name="Lawrence Berkeley National Laboratory"/>
            <person name="Van Ingen-Buijs V.A."/>
            <person name="Van Westerhoven A.C."/>
            <person name="Haridas S."/>
            <person name="Skiadas P."/>
            <person name="Martin F."/>
            <person name="Groenewald J.Z."/>
            <person name="Crous P.W."/>
            <person name="Seidl M.F."/>
        </authorList>
    </citation>
    <scope>NUCLEOTIDE SEQUENCE [LARGE SCALE GENOMIC DNA]</scope>
    <source>
        <strain evidence="2 3">CBS 123371</strain>
    </source>
</reference>
<feature type="region of interest" description="Disordered" evidence="1">
    <location>
        <begin position="54"/>
        <end position="109"/>
    </location>
</feature>
<evidence type="ECO:0000256" key="1">
    <source>
        <dbReference type="SAM" id="MobiDB-lite"/>
    </source>
</evidence>
<dbReference type="EMBL" id="JBBPHU010000008">
    <property type="protein sequence ID" value="KAK7514766.1"/>
    <property type="molecule type" value="Genomic_DNA"/>
</dbReference>
<accession>A0ABR1KH67</accession>
<evidence type="ECO:0000313" key="3">
    <source>
        <dbReference type="Proteomes" id="UP001363622"/>
    </source>
</evidence>
<name>A0ABR1KH67_9PEZI</name>
<comment type="caution">
    <text evidence="2">The sequence shown here is derived from an EMBL/GenBank/DDBJ whole genome shotgun (WGS) entry which is preliminary data.</text>
</comment>
<gene>
    <name evidence="2" type="ORF">IWZ03DRAFT_224684</name>
</gene>
<dbReference type="Proteomes" id="UP001363622">
    <property type="component" value="Unassembled WGS sequence"/>
</dbReference>
<proteinExistence type="predicted"/>
<feature type="compositionally biased region" description="Basic and acidic residues" evidence="1">
    <location>
        <begin position="55"/>
        <end position="68"/>
    </location>
</feature>
<protein>
    <submittedName>
        <fullName evidence="2">Uncharacterized protein</fullName>
    </submittedName>
</protein>
<feature type="compositionally biased region" description="Low complexity" evidence="1">
    <location>
        <begin position="90"/>
        <end position="109"/>
    </location>
</feature>